<keyword evidence="3" id="KW-1185">Reference proteome</keyword>
<gene>
    <name evidence="2" type="ORF">CDN99_24115</name>
</gene>
<accession>A0A246IW24</accession>
<evidence type="ECO:0000313" key="3">
    <source>
        <dbReference type="Proteomes" id="UP000197468"/>
    </source>
</evidence>
<name>A0A246IW24_9BURK</name>
<feature type="compositionally biased region" description="Low complexity" evidence="1">
    <location>
        <begin position="9"/>
        <end position="20"/>
    </location>
</feature>
<protein>
    <submittedName>
        <fullName evidence="2">Uncharacterized protein</fullName>
    </submittedName>
</protein>
<dbReference type="Pfam" id="PF18950">
    <property type="entry name" value="DUF5694"/>
    <property type="match status" value="1"/>
</dbReference>
<dbReference type="InterPro" id="IPR043749">
    <property type="entry name" value="DUF5694"/>
</dbReference>
<dbReference type="OrthoDB" id="69432at2"/>
<dbReference type="RefSeq" id="WP_088387609.1">
    <property type="nucleotide sequence ID" value="NZ_NIOF01000016.1"/>
</dbReference>
<evidence type="ECO:0000256" key="1">
    <source>
        <dbReference type="SAM" id="MobiDB-lite"/>
    </source>
</evidence>
<feature type="region of interest" description="Disordered" evidence="1">
    <location>
        <begin position="1"/>
        <end position="20"/>
    </location>
</feature>
<sequence>MLMSEKMPAATTTAATTENATAPVSGLLTSRRQLLAGAAGLALAARANANANASSAPVAAAPSRPQLLILGVYHFANPGRDVAKQADDDILAPKRQEALEKIVASLARFAPTAIAVEEVAAQDAAMDERYAAWLAGTATLGRSEIEQLGFRLRRQLQSGPLRGIDWRGMPPGGEFRPYDYPAWTEDQAARGQPGPREALKAQRQSLQAWASQMDVALQQHGPAGALRLLNSPDRLAESHRRYFDYLRFGDAEWAAGANYVGNWMTRNLRMFENLRQATQGQPRVLLIVGAGHAPLLQRYAADSQRFELVNALDFLP</sequence>
<dbReference type="InterPro" id="IPR006311">
    <property type="entry name" value="TAT_signal"/>
</dbReference>
<proteinExistence type="predicted"/>
<dbReference type="AlphaFoldDB" id="A0A246IW24"/>
<dbReference type="Proteomes" id="UP000197468">
    <property type="component" value="Unassembled WGS sequence"/>
</dbReference>
<dbReference type="EMBL" id="NIOF01000016">
    <property type="protein sequence ID" value="OWQ84384.1"/>
    <property type="molecule type" value="Genomic_DNA"/>
</dbReference>
<evidence type="ECO:0000313" key="2">
    <source>
        <dbReference type="EMBL" id="OWQ84384.1"/>
    </source>
</evidence>
<dbReference type="PROSITE" id="PS51318">
    <property type="entry name" value="TAT"/>
    <property type="match status" value="1"/>
</dbReference>
<organism evidence="2 3">
    <name type="scientific">Roseateles aquatilis</name>
    <dbReference type="NCBI Taxonomy" id="431061"/>
    <lineage>
        <taxon>Bacteria</taxon>
        <taxon>Pseudomonadati</taxon>
        <taxon>Pseudomonadota</taxon>
        <taxon>Betaproteobacteria</taxon>
        <taxon>Burkholderiales</taxon>
        <taxon>Sphaerotilaceae</taxon>
        <taxon>Roseateles</taxon>
    </lineage>
</organism>
<comment type="caution">
    <text evidence="2">The sequence shown here is derived from an EMBL/GenBank/DDBJ whole genome shotgun (WGS) entry which is preliminary data.</text>
</comment>
<reference evidence="2 3" key="1">
    <citation type="journal article" date="2008" name="Int. J. Syst. Evol. Microbiol.">
        <title>Description of Roseateles aquatilis sp. nov. and Roseateles terrae sp. nov., in the class Betaproteobacteria, and emended description of the genus Roseateles.</title>
        <authorList>
            <person name="Gomila M."/>
            <person name="Bowien B."/>
            <person name="Falsen E."/>
            <person name="Moore E.R."/>
            <person name="Lalucat J."/>
        </authorList>
    </citation>
    <scope>NUCLEOTIDE SEQUENCE [LARGE SCALE GENOMIC DNA]</scope>
    <source>
        <strain evidence="2 3">CCUG 48205</strain>
    </source>
</reference>